<sequence length="114" mass="12457">MHLLEMLGQRKRTATEPPFTGQVTELDGSPADLSSGVTNLKFRLGTPGQTPIIDQTATFTNAALGEWEYVLTTLQAAALTPGIVLVHVVITYDSGLVEPVPFDHYFELEILEML</sequence>
<organism evidence="1">
    <name type="scientific">marine sediment metagenome</name>
    <dbReference type="NCBI Taxonomy" id="412755"/>
    <lineage>
        <taxon>unclassified sequences</taxon>
        <taxon>metagenomes</taxon>
        <taxon>ecological metagenomes</taxon>
    </lineage>
</organism>
<evidence type="ECO:0008006" key="2">
    <source>
        <dbReference type="Google" id="ProtNLM"/>
    </source>
</evidence>
<gene>
    <name evidence="1" type="ORF">LCGC14_1848400</name>
</gene>
<dbReference type="EMBL" id="LAZR01018534">
    <property type="protein sequence ID" value="KKL96045.1"/>
    <property type="molecule type" value="Genomic_DNA"/>
</dbReference>
<protein>
    <recommendedName>
        <fullName evidence="2">BppU N-terminal domain-containing protein</fullName>
    </recommendedName>
</protein>
<name>A0A0F9IQN4_9ZZZZ</name>
<proteinExistence type="predicted"/>
<accession>A0A0F9IQN4</accession>
<dbReference type="AlphaFoldDB" id="A0A0F9IQN4"/>
<comment type="caution">
    <text evidence="1">The sequence shown here is derived from an EMBL/GenBank/DDBJ whole genome shotgun (WGS) entry which is preliminary data.</text>
</comment>
<evidence type="ECO:0000313" key="1">
    <source>
        <dbReference type="EMBL" id="KKL96045.1"/>
    </source>
</evidence>
<reference evidence="1" key="1">
    <citation type="journal article" date="2015" name="Nature">
        <title>Complex archaea that bridge the gap between prokaryotes and eukaryotes.</title>
        <authorList>
            <person name="Spang A."/>
            <person name="Saw J.H."/>
            <person name="Jorgensen S.L."/>
            <person name="Zaremba-Niedzwiedzka K."/>
            <person name="Martijn J."/>
            <person name="Lind A.E."/>
            <person name="van Eijk R."/>
            <person name="Schleper C."/>
            <person name="Guy L."/>
            <person name="Ettema T.J."/>
        </authorList>
    </citation>
    <scope>NUCLEOTIDE SEQUENCE</scope>
</reference>